<name>A9KXG0_SHEB9</name>
<gene>
    <name evidence="1" type="ordered locus">Sbal195_1727</name>
</gene>
<dbReference type="Proteomes" id="UP000000770">
    <property type="component" value="Chromosome"/>
</dbReference>
<sequence precursor="true">MYVFVVVGAIGGAMFGRWAVDGMFSKPTDYTTVLMEVANKINSNLPMTIDSETELVSTVGFKNSFTYKYKLINYDVSEMDVKKFKNEMIPKLQNSVCTSESMSEFRKMKIVVKYSYSDASHKEIAEFLVDTKNCEKI</sequence>
<evidence type="ECO:0000313" key="2">
    <source>
        <dbReference type="Proteomes" id="UP000000770"/>
    </source>
</evidence>
<proteinExistence type="predicted"/>
<accession>A9KXG0</accession>
<dbReference type="HOGENOM" id="CLU_1863795_0_0_6"/>
<protein>
    <submittedName>
        <fullName evidence="1">Uncharacterized protein</fullName>
    </submittedName>
</protein>
<evidence type="ECO:0000313" key="1">
    <source>
        <dbReference type="EMBL" id="ABX48899.1"/>
    </source>
</evidence>
<organism evidence="1 2">
    <name type="scientific">Shewanella baltica (strain OS195)</name>
    <dbReference type="NCBI Taxonomy" id="399599"/>
    <lineage>
        <taxon>Bacteria</taxon>
        <taxon>Pseudomonadati</taxon>
        <taxon>Pseudomonadota</taxon>
        <taxon>Gammaproteobacteria</taxon>
        <taxon>Alteromonadales</taxon>
        <taxon>Shewanellaceae</taxon>
        <taxon>Shewanella</taxon>
    </lineage>
</organism>
<dbReference type="EMBL" id="CP000891">
    <property type="protein sequence ID" value="ABX48899.1"/>
    <property type="molecule type" value="Genomic_DNA"/>
</dbReference>
<dbReference type="AlphaFoldDB" id="A9KXG0"/>
<dbReference type="Gene3D" id="3.30.300.250">
    <property type="match status" value="1"/>
</dbReference>
<reference evidence="1 2" key="1">
    <citation type="submission" date="2007-11" db="EMBL/GenBank/DDBJ databases">
        <title>Complete sequence of chromosome of Shewanella baltica OS195.</title>
        <authorList>
            <consortium name="US DOE Joint Genome Institute"/>
            <person name="Copeland A."/>
            <person name="Lucas S."/>
            <person name="Lapidus A."/>
            <person name="Barry K."/>
            <person name="Glavina del Rio T."/>
            <person name="Dalin E."/>
            <person name="Tice H."/>
            <person name="Pitluck S."/>
            <person name="Chain P."/>
            <person name="Malfatti S."/>
            <person name="Shin M."/>
            <person name="Vergez L."/>
            <person name="Schmutz J."/>
            <person name="Larimer F."/>
            <person name="Land M."/>
            <person name="Hauser L."/>
            <person name="Kyrpides N."/>
            <person name="Kim E."/>
            <person name="Brettar I."/>
            <person name="Rodrigues J."/>
            <person name="Konstantinidis K."/>
            <person name="Klappenbach J."/>
            <person name="Hofle M."/>
            <person name="Tiedje J."/>
            <person name="Richardson P."/>
        </authorList>
    </citation>
    <scope>NUCLEOTIDE SEQUENCE [LARGE SCALE GENOMIC DNA]</scope>
    <source>
        <strain evidence="1 2">OS195</strain>
    </source>
</reference>
<dbReference type="KEGG" id="sbn:Sbal195_1727"/>